<dbReference type="Proteomes" id="UP000305906">
    <property type="component" value="Unassembled WGS sequence"/>
</dbReference>
<comment type="caution">
    <text evidence="3">The sequence shown here is derived from an EMBL/GenBank/DDBJ whole genome shotgun (WGS) entry which is preliminary data.</text>
</comment>
<keyword evidence="4" id="KW-1185">Reference proteome</keyword>
<feature type="chain" id="PRO_5024466059" evidence="1">
    <location>
        <begin position="35"/>
        <end position="144"/>
    </location>
</feature>
<dbReference type="EMBL" id="VBZC01000021">
    <property type="protein sequence ID" value="TLS44391.1"/>
    <property type="molecule type" value="Genomic_DNA"/>
</dbReference>
<dbReference type="InterPro" id="IPR002477">
    <property type="entry name" value="Peptidoglycan-bd-like"/>
</dbReference>
<proteinExistence type="predicted"/>
<reference evidence="3 4" key="1">
    <citation type="submission" date="2019-05" db="EMBL/GenBank/DDBJ databases">
        <title>Streptomyces sp. NEAU-C151, a novel actinomycete isolated from soil.</title>
        <authorList>
            <person name="Han L."/>
            <person name="Jiang H."/>
        </authorList>
    </citation>
    <scope>NUCLEOTIDE SEQUENCE [LARGE SCALE GENOMIC DNA]</scope>
    <source>
        <strain evidence="3 4">NEAU-C151</strain>
    </source>
</reference>
<evidence type="ECO:0000313" key="4">
    <source>
        <dbReference type="Proteomes" id="UP000305906"/>
    </source>
</evidence>
<dbReference type="AlphaFoldDB" id="A0A5R9FM44"/>
<evidence type="ECO:0000256" key="1">
    <source>
        <dbReference type="SAM" id="SignalP"/>
    </source>
</evidence>
<sequence>MSIVTGVRRLAVAGCGSVLLASGLVAVTAGHAQAATPICTKTVTKSYQDFSGPVAAASNGSLNCQLGPGNSSSAVKALQNSLWRCSTADPGAIDGIYGPDTKAAVAKLQRAKGVSPIDGLYGPKTRTVFNWLIKGPRGAVCANF</sequence>
<protein>
    <submittedName>
        <fullName evidence="3">Peptidoglycan-binding protein</fullName>
    </submittedName>
</protein>
<dbReference type="InterPro" id="IPR036366">
    <property type="entry name" value="PGBDSf"/>
</dbReference>
<dbReference type="RefSeq" id="WP_138046607.1">
    <property type="nucleotide sequence ID" value="NZ_VBZC01000021.1"/>
</dbReference>
<dbReference type="Gene3D" id="1.10.101.10">
    <property type="entry name" value="PGBD-like superfamily/PGBD"/>
    <property type="match status" value="1"/>
</dbReference>
<feature type="signal peptide" evidence="1">
    <location>
        <begin position="1"/>
        <end position="34"/>
    </location>
</feature>
<gene>
    <name evidence="3" type="ORF">FE633_20440</name>
</gene>
<feature type="domain" description="Peptidoglycan binding-like" evidence="2">
    <location>
        <begin position="72"/>
        <end position="127"/>
    </location>
</feature>
<accession>A0A5R9FM44</accession>
<dbReference type="InterPro" id="IPR036365">
    <property type="entry name" value="PGBD-like_sf"/>
</dbReference>
<evidence type="ECO:0000259" key="2">
    <source>
        <dbReference type="Pfam" id="PF01471"/>
    </source>
</evidence>
<name>A0A5R9FM44_9ACTN</name>
<dbReference type="Pfam" id="PF01471">
    <property type="entry name" value="PG_binding_1"/>
    <property type="match status" value="1"/>
</dbReference>
<dbReference type="SUPFAM" id="SSF47090">
    <property type="entry name" value="PGBD-like"/>
    <property type="match status" value="1"/>
</dbReference>
<evidence type="ECO:0000313" key="3">
    <source>
        <dbReference type="EMBL" id="TLS44391.1"/>
    </source>
</evidence>
<organism evidence="3 4">
    <name type="scientific">Streptomyces montanus</name>
    <dbReference type="NCBI Taxonomy" id="2580423"/>
    <lineage>
        <taxon>Bacteria</taxon>
        <taxon>Bacillati</taxon>
        <taxon>Actinomycetota</taxon>
        <taxon>Actinomycetes</taxon>
        <taxon>Kitasatosporales</taxon>
        <taxon>Streptomycetaceae</taxon>
        <taxon>Streptomyces</taxon>
    </lineage>
</organism>
<keyword evidence="1" id="KW-0732">Signal</keyword>